<dbReference type="SUPFAM" id="SSF50729">
    <property type="entry name" value="PH domain-like"/>
    <property type="match status" value="2"/>
</dbReference>
<dbReference type="InterPro" id="IPR000008">
    <property type="entry name" value="C2_dom"/>
</dbReference>
<dbReference type="PANTHER" id="PTHR10194">
    <property type="entry name" value="RAS GTPASE-ACTIVATING PROTEINS"/>
    <property type="match status" value="1"/>
</dbReference>
<dbReference type="InterPro" id="IPR039360">
    <property type="entry name" value="Ras_GTPase"/>
</dbReference>
<feature type="domain" description="C2" evidence="4">
    <location>
        <begin position="770"/>
        <end position="884"/>
    </location>
</feature>
<dbReference type="InterPro" id="IPR008936">
    <property type="entry name" value="Rho_GTPase_activation_prot"/>
</dbReference>
<evidence type="ECO:0000313" key="7">
    <source>
        <dbReference type="Proteomes" id="UP001206595"/>
    </source>
</evidence>
<evidence type="ECO:0000313" key="6">
    <source>
        <dbReference type="EMBL" id="KAI8580798.1"/>
    </source>
</evidence>
<dbReference type="InterPro" id="IPR001936">
    <property type="entry name" value="RasGAP_dom"/>
</dbReference>
<evidence type="ECO:0000259" key="3">
    <source>
        <dbReference type="PROSITE" id="PS50003"/>
    </source>
</evidence>
<dbReference type="PROSITE" id="PS50018">
    <property type="entry name" value="RAS_GTPASE_ACTIV_2"/>
    <property type="match status" value="1"/>
</dbReference>
<dbReference type="SMART" id="SM00323">
    <property type="entry name" value="RasGAP"/>
    <property type="match status" value="1"/>
</dbReference>
<dbReference type="InterPro" id="IPR035892">
    <property type="entry name" value="C2_domain_sf"/>
</dbReference>
<dbReference type="CDD" id="cd00821">
    <property type="entry name" value="PH"/>
    <property type="match status" value="2"/>
</dbReference>
<dbReference type="InterPro" id="IPR011993">
    <property type="entry name" value="PH-like_dom_sf"/>
</dbReference>
<feature type="compositionally biased region" description="Pro residues" evidence="2">
    <location>
        <begin position="403"/>
        <end position="412"/>
    </location>
</feature>
<evidence type="ECO:0000256" key="1">
    <source>
        <dbReference type="ARBA" id="ARBA00022468"/>
    </source>
</evidence>
<dbReference type="InterPro" id="IPR001849">
    <property type="entry name" value="PH_domain"/>
</dbReference>
<dbReference type="Pfam" id="PF00169">
    <property type="entry name" value="PH"/>
    <property type="match status" value="1"/>
</dbReference>
<gene>
    <name evidence="6" type="ORF">K450DRAFT_286623</name>
</gene>
<reference evidence="6" key="2">
    <citation type="journal article" date="2022" name="Proc. Natl. Acad. Sci. U.S.A.">
        <title>Diploid-dominant life cycles characterize the early evolution of Fungi.</title>
        <authorList>
            <person name="Amses K.R."/>
            <person name="Simmons D.R."/>
            <person name="Longcore J.E."/>
            <person name="Mondo S.J."/>
            <person name="Seto K."/>
            <person name="Jeronimo G.H."/>
            <person name="Bonds A.E."/>
            <person name="Quandt C.A."/>
            <person name="Davis W.J."/>
            <person name="Chang Y."/>
            <person name="Federici B.A."/>
            <person name="Kuo A."/>
            <person name="LaButti K."/>
            <person name="Pangilinan J."/>
            <person name="Andreopoulos W."/>
            <person name="Tritt A."/>
            <person name="Riley R."/>
            <person name="Hundley H."/>
            <person name="Johnson J."/>
            <person name="Lipzen A."/>
            <person name="Barry K."/>
            <person name="Lang B.F."/>
            <person name="Cuomo C.A."/>
            <person name="Buchler N.E."/>
            <person name="Grigoriev I.V."/>
            <person name="Spatafora J.W."/>
            <person name="Stajich J.E."/>
            <person name="James T.Y."/>
        </authorList>
    </citation>
    <scope>NUCLEOTIDE SEQUENCE</scope>
    <source>
        <strain evidence="6">AG</strain>
    </source>
</reference>
<feature type="compositionally biased region" description="Polar residues" evidence="2">
    <location>
        <begin position="1336"/>
        <end position="1358"/>
    </location>
</feature>
<dbReference type="SMART" id="SM00239">
    <property type="entry name" value="C2"/>
    <property type="match status" value="1"/>
</dbReference>
<accession>A0AAD5EBA3</accession>
<dbReference type="RefSeq" id="XP_051445802.1">
    <property type="nucleotide sequence ID" value="XM_051593532.1"/>
</dbReference>
<feature type="domain" description="PH" evidence="3">
    <location>
        <begin position="433"/>
        <end position="531"/>
    </location>
</feature>
<name>A0AAD5EBA3_UMBRA</name>
<evidence type="ECO:0000256" key="2">
    <source>
        <dbReference type="SAM" id="MobiDB-lite"/>
    </source>
</evidence>
<dbReference type="Gene3D" id="2.60.40.150">
    <property type="entry name" value="C2 domain"/>
    <property type="match status" value="1"/>
</dbReference>
<dbReference type="PROSITE" id="PS50003">
    <property type="entry name" value="PH_DOMAIN"/>
    <property type="match status" value="1"/>
</dbReference>
<dbReference type="Pfam" id="PF00616">
    <property type="entry name" value="RasGAP"/>
    <property type="match status" value="1"/>
</dbReference>
<organism evidence="6 7">
    <name type="scientific">Umbelopsis ramanniana AG</name>
    <dbReference type="NCBI Taxonomy" id="1314678"/>
    <lineage>
        <taxon>Eukaryota</taxon>
        <taxon>Fungi</taxon>
        <taxon>Fungi incertae sedis</taxon>
        <taxon>Mucoromycota</taxon>
        <taxon>Mucoromycotina</taxon>
        <taxon>Umbelopsidomycetes</taxon>
        <taxon>Umbelopsidales</taxon>
        <taxon>Umbelopsidaceae</taxon>
        <taxon>Umbelopsis</taxon>
    </lineage>
</organism>
<dbReference type="SUPFAM" id="SSF49562">
    <property type="entry name" value="C2 domain (Calcium/lipid-binding domain, CaLB)"/>
    <property type="match status" value="1"/>
</dbReference>
<sequence>MYTLHQPQPVQLPPNTYAGRDFLYSRSNHVNDKYSPPFFEEHSLNQISQNKNLTHSRSLSSLPESNHPELKLIPVDELYNDSAAFREYIADHESSIAKSGVFTDALAEVFEAGKLFEKSVQILALAISDLITDKYFELEEKSDALLSNVANLMETFEERQNSVTETLTHFLEGSANIRWDFLIDLQNRKKKSEEMLKKLAPSVTASRTEYETSLEHYELVNNNRTDVASMKTYQEDALAVFSSKEKLCKVSFEYSWELTRTVRLLKHNERYDILKVIQLVHNFHRGPSSFLEDMLQTFGELGFHHFLQNKHSGEFSEDGRANKPLDSSANTNLQLNVSMVEEFEMQEKRLHKSLSTYYEELRAMCLEKIYGRSCKGYHYQHSDTVTHQTTHYNDRSYGSVSSSPPPVTPRSPQPNHLYARNEQPPMDMAMINRTSIRGYMYKKSVKNDVSIWRRRYFYLMTPEGRLMQYEDDQDDTVISEIRFSTVSIIPLVEDREKVICVTSADGKEVLLHTDYDNELYDWMQALTMWQNIRPQDTRSSMMPMGQANGNRQKVKPMSMNRKTSFSTVSSAPYSGHHFNSAVSENSGIASVDIGYLNSKHGAKNIFTAMGRQKPTEFHPFSLSSLSIDATDAMASMVTSRKSFCRGPGIDGDVIKHGSVYLRAEVRKDKNFSIKNSYWRKLHCWFKSNNKFELLDGPECRQVDSVMIQHLNRNQIYLVSDSVFSTFHCFAIRTSPIRAIYLAVDNAEELGSWVTLLKIFAQPNVSGCVNGAEADADSFLYRLERTLYLRVYEGKNISGGNRESSSELYCELSVEDEVLAITGMQKKTSSPGWKEDFSLSNLPEVAQGLTVTLVSKSKYGKDSRIGKVTLSVEQLQQDKLMGEWYRVQKEHKQGAFATLAGLSVHHSDCIGSLRIGTLLEERVILPICSYKPLIDLMANFDNHITFELARKAPDLESFVSNALNIYEAIGLSIPWIKSLIDYEVSCISAGWYHELNSRVKCEVSLTHLGNSLLTKAIDLYMRMIGRNFLEQTIGDTIRALIDSKAHIEVDPTRTPKGANISENWKQLFLYVRSLWRGIELGKCKCPLQLRSIFSHLRCAIVKKFILDDEEESNRQTIRYNCVSGFIFLRLICPAIPSPRLFGLTNSSISTPDQPDAKTTRSLTLLAKCLMSLANLVDPSLKEPWMSFLHQFIMHQILHIVYLKENTKSLMEFINFVSVQPDEGDDLLDDSRDYIDNAYSKITEQFAFEKLPKTTLEDIPIPPNNIDLPKELSKMTSMITAWGNQNVGDRLASISKLCSSLDNRGARYRKGAMYNADESSTHSKQSSLSHKGASTMFSCNYSDTEQSTEQLEVGSVTISSPMPEKLR</sequence>
<dbReference type="CDD" id="cd00030">
    <property type="entry name" value="C2"/>
    <property type="match status" value="1"/>
</dbReference>
<evidence type="ECO:0000259" key="5">
    <source>
        <dbReference type="PROSITE" id="PS50018"/>
    </source>
</evidence>
<dbReference type="PROSITE" id="PS50004">
    <property type="entry name" value="C2"/>
    <property type="match status" value="1"/>
</dbReference>
<dbReference type="SMART" id="SM00233">
    <property type="entry name" value="PH"/>
    <property type="match status" value="2"/>
</dbReference>
<dbReference type="GO" id="GO:0005096">
    <property type="term" value="F:GTPase activator activity"/>
    <property type="evidence" value="ECO:0007669"/>
    <property type="project" value="UniProtKB-KW"/>
</dbReference>
<dbReference type="EMBL" id="MU620910">
    <property type="protein sequence ID" value="KAI8580798.1"/>
    <property type="molecule type" value="Genomic_DNA"/>
</dbReference>
<dbReference type="Gene3D" id="2.30.29.30">
    <property type="entry name" value="Pleckstrin-homology domain (PH domain)/Phosphotyrosine-binding domain (PTB)"/>
    <property type="match status" value="1"/>
</dbReference>
<dbReference type="PANTHER" id="PTHR10194:SF60">
    <property type="entry name" value="RAS GTPASE-ACTIVATING PROTEIN RASKOL"/>
    <property type="match status" value="1"/>
</dbReference>
<keyword evidence="7" id="KW-1185">Reference proteome</keyword>
<dbReference type="Pfam" id="PF00168">
    <property type="entry name" value="C2"/>
    <property type="match status" value="1"/>
</dbReference>
<dbReference type="SUPFAM" id="SSF48350">
    <property type="entry name" value="GTPase activation domain, GAP"/>
    <property type="match status" value="1"/>
</dbReference>
<feature type="domain" description="Ras-GAP" evidence="5">
    <location>
        <begin position="953"/>
        <end position="1173"/>
    </location>
</feature>
<feature type="region of interest" description="Disordered" evidence="2">
    <location>
        <begin position="1336"/>
        <end position="1365"/>
    </location>
</feature>
<dbReference type="Proteomes" id="UP001206595">
    <property type="component" value="Unassembled WGS sequence"/>
</dbReference>
<evidence type="ECO:0000259" key="4">
    <source>
        <dbReference type="PROSITE" id="PS50004"/>
    </source>
</evidence>
<comment type="caution">
    <text evidence="6">The sequence shown here is derived from an EMBL/GenBank/DDBJ whole genome shotgun (WGS) entry which is preliminary data.</text>
</comment>
<keyword evidence="1" id="KW-0343">GTPase activation</keyword>
<reference evidence="6" key="1">
    <citation type="submission" date="2021-06" db="EMBL/GenBank/DDBJ databases">
        <authorList>
            <consortium name="DOE Joint Genome Institute"/>
            <person name="Mondo S.J."/>
            <person name="Amses K.R."/>
            <person name="Simmons D.R."/>
            <person name="Longcore J.E."/>
            <person name="Seto K."/>
            <person name="Alves G.H."/>
            <person name="Bonds A.E."/>
            <person name="Quandt C.A."/>
            <person name="Davis W.J."/>
            <person name="Chang Y."/>
            <person name="Letcher P.M."/>
            <person name="Powell M.J."/>
            <person name="Kuo A."/>
            <person name="Labutti K."/>
            <person name="Pangilinan J."/>
            <person name="Andreopoulos W."/>
            <person name="Tritt A."/>
            <person name="Riley R."/>
            <person name="Hundley H."/>
            <person name="Johnson J."/>
            <person name="Lipzen A."/>
            <person name="Barry K."/>
            <person name="Berbee M.L."/>
            <person name="Buchler N.E."/>
            <person name="Grigoriev I.V."/>
            <person name="Spatafora J.W."/>
            <person name="Stajich J.E."/>
            <person name="James T.Y."/>
        </authorList>
    </citation>
    <scope>NUCLEOTIDE SEQUENCE</scope>
    <source>
        <strain evidence="6">AG</strain>
    </source>
</reference>
<proteinExistence type="predicted"/>
<feature type="region of interest" description="Disordered" evidence="2">
    <location>
        <begin position="392"/>
        <end position="422"/>
    </location>
</feature>
<dbReference type="GeneID" id="75918874"/>
<protein>
    <submittedName>
        <fullName evidence="6">Uncharacterized protein</fullName>
    </submittedName>
</protein>
<dbReference type="Gene3D" id="1.10.506.10">
    <property type="entry name" value="GTPase Activation - p120gap, domain 1"/>
    <property type="match status" value="1"/>
</dbReference>